<dbReference type="SUPFAM" id="SSF46689">
    <property type="entry name" value="Homeodomain-like"/>
    <property type="match status" value="1"/>
</dbReference>
<accession>A0ABW1S074</accession>
<protein>
    <submittedName>
        <fullName evidence="4">TetR/AcrR family transcriptional regulator</fullName>
    </submittedName>
</protein>
<dbReference type="InterPro" id="IPR050109">
    <property type="entry name" value="HTH-type_TetR-like_transc_reg"/>
</dbReference>
<dbReference type="PANTHER" id="PTHR30055">
    <property type="entry name" value="HTH-TYPE TRANSCRIPTIONAL REGULATOR RUTR"/>
    <property type="match status" value="1"/>
</dbReference>
<dbReference type="Proteomes" id="UP001596282">
    <property type="component" value="Unassembled WGS sequence"/>
</dbReference>
<keyword evidence="5" id="KW-1185">Reference proteome</keyword>
<evidence type="ECO:0000256" key="2">
    <source>
        <dbReference type="PROSITE-ProRule" id="PRU00335"/>
    </source>
</evidence>
<keyword evidence="1 2" id="KW-0238">DNA-binding</keyword>
<comment type="caution">
    <text evidence="4">The sequence shown here is derived from an EMBL/GenBank/DDBJ whole genome shotgun (WGS) entry which is preliminary data.</text>
</comment>
<dbReference type="EMBL" id="JBHSSC010000035">
    <property type="protein sequence ID" value="MFC6181199.1"/>
    <property type="molecule type" value="Genomic_DNA"/>
</dbReference>
<proteinExistence type="predicted"/>
<sequence length="225" mass="25745">MQLQTKLSRILTSAQAQFIVPGFADTKMHDIAQAADLAVGTLYNLFKSKDDLLAFIFAATLNPTIIDEPHTLPLQPIATSALVEQTQAVYQHETQRLVTRIQAAPADDQFTTLVTELFATFEQFGAYFLILERNPQMNPTLMTLYRHYRQNMYHTIAQIISHLSATQQLRPLAEPQNDALIIIDEIFWWSAHKKYDSFERQATTFDFQQVKAAVIQQLVTSYQQH</sequence>
<feature type="DNA-binding region" description="H-T-H motif" evidence="2">
    <location>
        <begin position="27"/>
        <end position="46"/>
    </location>
</feature>
<dbReference type="PRINTS" id="PR00455">
    <property type="entry name" value="HTHTETR"/>
</dbReference>
<dbReference type="Gene3D" id="1.10.357.10">
    <property type="entry name" value="Tetracycline Repressor, domain 2"/>
    <property type="match status" value="1"/>
</dbReference>
<dbReference type="PROSITE" id="PS50977">
    <property type="entry name" value="HTH_TETR_2"/>
    <property type="match status" value="1"/>
</dbReference>
<dbReference type="RefSeq" id="WP_137629269.1">
    <property type="nucleotide sequence ID" value="NZ_BJDJ01000019.1"/>
</dbReference>
<evidence type="ECO:0000313" key="5">
    <source>
        <dbReference type="Proteomes" id="UP001596282"/>
    </source>
</evidence>
<dbReference type="InterPro" id="IPR001647">
    <property type="entry name" value="HTH_TetR"/>
</dbReference>
<reference evidence="5" key="1">
    <citation type="journal article" date="2019" name="Int. J. Syst. Evol. Microbiol.">
        <title>The Global Catalogue of Microorganisms (GCM) 10K type strain sequencing project: providing services to taxonomists for standard genome sequencing and annotation.</title>
        <authorList>
            <consortium name="The Broad Institute Genomics Platform"/>
            <consortium name="The Broad Institute Genome Sequencing Center for Infectious Disease"/>
            <person name="Wu L."/>
            <person name="Ma J."/>
        </authorList>
    </citation>
    <scope>NUCLEOTIDE SEQUENCE [LARGE SCALE GENOMIC DNA]</scope>
    <source>
        <strain evidence="5">CCM 8933</strain>
    </source>
</reference>
<evidence type="ECO:0000256" key="1">
    <source>
        <dbReference type="ARBA" id="ARBA00023125"/>
    </source>
</evidence>
<evidence type="ECO:0000313" key="4">
    <source>
        <dbReference type="EMBL" id="MFC6181199.1"/>
    </source>
</evidence>
<feature type="domain" description="HTH tetR-type" evidence="3">
    <location>
        <begin position="4"/>
        <end position="64"/>
    </location>
</feature>
<dbReference type="PANTHER" id="PTHR30055:SF226">
    <property type="entry name" value="HTH-TYPE TRANSCRIPTIONAL REGULATOR PKSA"/>
    <property type="match status" value="1"/>
</dbReference>
<dbReference type="InterPro" id="IPR009057">
    <property type="entry name" value="Homeodomain-like_sf"/>
</dbReference>
<gene>
    <name evidence="4" type="ORF">ACFP5Y_08205</name>
</gene>
<evidence type="ECO:0000259" key="3">
    <source>
        <dbReference type="PROSITE" id="PS50977"/>
    </source>
</evidence>
<dbReference type="Pfam" id="PF00440">
    <property type="entry name" value="TetR_N"/>
    <property type="match status" value="1"/>
</dbReference>
<name>A0ABW1S074_9LACO</name>
<organism evidence="4 5">
    <name type="scientific">Lactiplantibacillus daowaiensis</name>
    <dbReference type="NCBI Taxonomy" id="2559918"/>
    <lineage>
        <taxon>Bacteria</taxon>
        <taxon>Bacillati</taxon>
        <taxon>Bacillota</taxon>
        <taxon>Bacilli</taxon>
        <taxon>Lactobacillales</taxon>
        <taxon>Lactobacillaceae</taxon>
        <taxon>Lactiplantibacillus</taxon>
    </lineage>
</organism>